<proteinExistence type="predicted"/>
<feature type="region of interest" description="Disordered" evidence="1">
    <location>
        <begin position="30"/>
        <end position="55"/>
    </location>
</feature>
<organism evidence="2">
    <name type="scientific">Oryza nivara</name>
    <name type="common">Indian wild rice</name>
    <name type="synonym">Oryza sativa f. spontanea</name>
    <dbReference type="NCBI Taxonomy" id="4536"/>
    <lineage>
        <taxon>Eukaryota</taxon>
        <taxon>Viridiplantae</taxon>
        <taxon>Streptophyta</taxon>
        <taxon>Embryophyta</taxon>
        <taxon>Tracheophyta</taxon>
        <taxon>Spermatophyta</taxon>
        <taxon>Magnoliopsida</taxon>
        <taxon>Liliopsida</taxon>
        <taxon>Poales</taxon>
        <taxon>Poaceae</taxon>
        <taxon>BOP clade</taxon>
        <taxon>Oryzoideae</taxon>
        <taxon>Oryzeae</taxon>
        <taxon>Oryzinae</taxon>
        <taxon>Oryza</taxon>
    </lineage>
</organism>
<evidence type="ECO:0000313" key="2">
    <source>
        <dbReference type="EnsemblPlants" id="ONIVA02G00360.1"/>
    </source>
</evidence>
<sequence length="180" mass="19041">MAASAGVATAAALAGAAVAAERIPAAWRRIRRRPPRGGRIGGLPPLGQRLDDAGGQPTTSSLATAFLCAHCATTRYPDICYDSLLPYASTSVAGGEAGSVAGDRGWWWRRRRRRASSKAAASAVAVLTAARLGARTRKSIFACGCVTRTKKSGFSQTHPSRRVEAPHAKIYSIRTEKSFM</sequence>
<dbReference type="AlphaFoldDB" id="A0A0E0FZV0"/>
<evidence type="ECO:0000313" key="3">
    <source>
        <dbReference type="Proteomes" id="UP000006591"/>
    </source>
</evidence>
<accession>A0A0E0FZV0</accession>
<reference evidence="2" key="1">
    <citation type="submission" date="2015-04" db="UniProtKB">
        <authorList>
            <consortium name="EnsemblPlants"/>
        </authorList>
    </citation>
    <scope>IDENTIFICATION</scope>
    <source>
        <strain evidence="2">SL10</strain>
    </source>
</reference>
<protein>
    <submittedName>
        <fullName evidence="2">Uncharacterized protein</fullName>
    </submittedName>
</protein>
<dbReference type="Gramene" id="ONIVA02G00360.1">
    <property type="protein sequence ID" value="ONIVA02G00360.1"/>
    <property type="gene ID" value="ONIVA02G00360"/>
</dbReference>
<dbReference type="Proteomes" id="UP000006591">
    <property type="component" value="Chromosome 2"/>
</dbReference>
<keyword evidence="3" id="KW-1185">Reference proteome</keyword>
<reference evidence="2" key="2">
    <citation type="submission" date="2018-04" db="EMBL/GenBank/DDBJ databases">
        <title>OnivRS2 (Oryza nivara Reference Sequence Version 2).</title>
        <authorList>
            <person name="Zhang J."/>
            <person name="Kudrna D."/>
            <person name="Lee S."/>
            <person name="Talag J."/>
            <person name="Rajasekar S."/>
            <person name="Welchert J."/>
            <person name="Hsing Y.-I."/>
            <person name="Wing R.A."/>
        </authorList>
    </citation>
    <scope>NUCLEOTIDE SEQUENCE [LARGE SCALE GENOMIC DNA]</scope>
    <source>
        <strain evidence="2">SL10</strain>
    </source>
</reference>
<name>A0A0E0FZV0_ORYNI</name>
<dbReference type="HOGENOM" id="CLU_1498613_0_0_1"/>
<dbReference type="EnsemblPlants" id="ONIVA02G00360.1">
    <property type="protein sequence ID" value="ONIVA02G00360.1"/>
    <property type="gene ID" value="ONIVA02G00360"/>
</dbReference>
<evidence type="ECO:0000256" key="1">
    <source>
        <dbReference type="SAM" id="MobiDB-lite"/>
    </source>
</evidence>